<dbReference type="PANTHER" id="PTHR20974:SF0">
    <property type="entry name" value="UPF0585 PROTEIN CG18661"/>
    <property type="match status" value="1"/>
</dbReference>
<dbReference type="RefSeq" id="WP_169249498.1">
    <property type="nucleotide sequence ID" value="NZ_SPMZ01000040.1"/>
</dbReference>
<comment type="caution">
    <text evidence="1">The sequence shown here is derived from an EMBL/GenBank/DDBJ whole genome shotgun (WGS) entry which is preliminary data.</text>
</comment>
<evidence type="ECO:0000313" key="2">
    <source>
        <dbReference type="Proteomes" id="UP000760480"/>
    </source>
</evidence>
<dbReference type="InterPro" id="IPR029063">
    <property type="entry name" value="SAM-dependent_MTases_sf"/>
</dbReference>
<proteinExistence type="predicted"/>
<protein>
    <submittedName>
        <fullName evidence="1">DUF938 domain-containing protein</fullName>
    </submittedName>
</protein>
<keyword evidence="2" id="KW-1185">Reference proteome</keyword>
<dbReference type="Proteomes" id="UP000760480">
    <property type="component" value="Unassembled WGS sequence"/>
</dbReference>
<dbReference type="PANTHER" id="PTHR20974">
    <property type="entry name" value="UPF0585 PROTEIN CG18661"/>
    <property type="match status" value="1"/>
</dbReference>
<evidence type="ECO:0000313" key="1">
    <source>
        <dbReference type="EMBL" id="NMQ20238.1"/>
    </source>
</evidence>
<dbReference type="InterPro" id="IPR010342">
    <property type="entry name" value="DUF938"/>
</dbReference>
<dbReference type="Gene3D" id="3.40.50.150">
    <property type="entry name" value="Vaccinia Virus protein VP39"/>
    <property type="match status" value="1"/>
</dbReference>
<sequence length="201" mass="22477">MSLYAKPYSEACEQNKAPILAVLREVFTEPGLILEIGAGTGQHAVHFARELPHLDWQPTDQADYLPGIQLWIDEAGLPNLHQPLALDTRRTPWPVTQAAGAFSANTTHIMHWPAVEGLFRGIGQVLQPGGAFCLYGPFNDDGRHTSASNAAFDQMLKQRDPASGIRDFNDLDRLARDNGLQFRRDYPMPVNNRILVWTRHV</sequence>
<reference evidence="1 2" key="1">
    <citation type="submission" date="2019-03" db="EMBL/GenBank/DDBJ databases">
        <title>Metabolic reconstructions from genomes of highly enriched 'Candidatus Accumulibacter' and 'Candidatus Competibacter' bioreactor populations.</title>
        <authorList>
            <person name="Annavajhala M.K."/>
            <person name="Welles L."/>
            <person name="Abbas B."/>
            <person name="Sorokin D."/>
            <person name="Park H."/>
            <person name="Van Loosdrecht M."/>
            <person name="Chandran K."/>
        </authorList>
    </citation>
    <scope>NUCLEOTIDE SEQUENCE [LARGE SCALE GENOMIC DNA]</scope>
    <source>
        <strain evidence="1 2">SBR_G</strain>
    </source>
</reference>
<name>A0ABX1TQ57_9GAMM</name>
<organism evidence="1 2">
    <name type="scientific">Candidatus Competibacter phosphatis</name>
    <dbReference type="NCBI Taxonomy" id="221280"/>
    <lineage>
        <taxon>Bacteria</taxon>
        <taxon>Pseudomonadati</taxon>
        <taxon>Pseudomonadota</taxon>
        <taxon>Gammaproteobacteria</taxon>
        <taxon>Candidatus Competibacteraceae</taxon>
        <taxon>Candidatus Competibacter</taxon>
    </lineage>
</organism>
<dbReference type="Pfam" id="PF06080">
    <property type="entry name" value="DUF938"/>
    <property type="match status" value="1"/>
</dbReference>
<gene>
    <name evidence="1" type="ORF">E4P82_14130</name>
</gene>
<dbReference type="EMBL" id="SPMZ01000040">
    <property type="protein sequence ID" value="NMQ20238.1"/>
    <property type="molecule type" value="Genomic_DNA"/>
</dbReference>
<accession>A0ABX1TQ57</accession>
<dbReference type="SUPFAM" id="SSF53335">
    <property type="entry name" value="S-adenosyl-L-methionine-dependent methyltransferases"/>
    <property type="match status" value="1"/>
</dbReference>